<reference evidence="4 5" key="1">
    <citation type="submission" date="2018-04" db="EMBL/GenBank/DDBJ databases">
        <title>Genomic Encyclopedia of Type Strains, Phase IV (KMG-IV): sequencing the most valuable type-strain genomes for metagenomic binning, comparative biology and taxonomic classification.</title>
        <authorList>
            <person name="Goeker M."/>
        </authorList>
    </citation>
    <scope>NUCLEOTIDE SEQUENCE [LARGE SCALE GENOMIC DNA]</scope>
    <source>
        <strain evidence="4 5">DSM 28520</strain>
    </source>
</reference>
<dbReference type="PANTHER" id="PTHR46401:SF2">
    <property type="entry name" value="GLYCOSYLTRANSFERASE WBBK-RELATED"/>
    <property type="match status" value="1"/>
</dbReference>
<feature type="domain" description="Glycosyltransferase subfamily 4-like N-terminal" evidence="3">
    <location>
        <begin position="36"/>
        <end position="177"/>
    </location>
</feature>
<evidence type="ECO:0000259" key="3">
    <source>
        <dbReference type="Pfam" id="PF13439"/>
    </source>
</evidence>
<dbReference type="GeneID" id="94551536"/>
<organism evidence="4 5">
    <name type="scientific">Porphyromonas loveana</name>
    <dbReference type="NCBI Taxonomy" id="1884669"/>
    <lineage>
        <taxon>Bacteria</taxon>
        <taxon>Pseudomonadati</taxon>
        <taxon>Bacteroidota</taxon>
        <taxon>Bacteroidia</taxon>
        <taxon>Bacteroidales</taxon>
        <taxon>Porphyromonadaceae</taxon>
        <taxon>Porphyromonas</taxon>
    </lineage>
</organism>
<evidence type="ECO:0000256" key="1">
    <source>
        <dbReference type="ARBA" id="ARBA00022679"/>
    </source>
</evidence>
<evidence type="ECO:0000313" key="4">
    <source>
        <dbReference type="EMBL" id="PVZ05736.1"/>
    </source>
</evidence>
<dbReference type="GO" id="GO:0016757">
    <property type="term" value="F:glycosyltransferase activity"/>
    <property type="evidence" value="ECO:0007669"/>
    <property type="project" value="InterPro"/>
</dbReference>
<dbReference type="GO" id="GO:0009103">
    <property type="term" value="P:lipopolysaccharide biosynthetic process"/>
    <property type="evidence" value="ECO:0007669"/>
    <property type="project" value="TreeGrafter"/>
</dbReference>
<keyword evidence="1 4" id="KW-0808">Transferase</keyword>
<dbReference type="Pfam" id="PF00534">
    <property type="entry name" value="Glycos_transf_1"/>
    <property type="match status" value="1"/>
</dbReference>
<dbReference type="OrthoDB" id="9801609at2"/>
<dbReference type="RefSeq" id="WP_116680070.1">
    <property type="nucleotide sequence ID" value="NZ_QEKY01000025.1"/>
</dbReference>
<dbReference type="CDD" id="cd03809">
    <property type="entry name" value="GT4_MtfB-like"/>
    <property type="match status" value="1"/>
</dbReference>
<protein>
    <submittedName>
        <fullName evidence="4">Glycosyltransferase involved in cell wall biosynthesis</fullName>
    </submittedName>
</protein>
<evidence type="ECO:0000313" key="5">
    <source>
        <dbReference type="Proteomes" id="UP000245462"/>
    </source>
</evidence>
<dbReference type="SUPFAM" id="SSF53756">
    <property type="entry name" value="UDP-Glycosyltransferase/glycogen phosphorylase"/>
    <property type="match status" value="1"/>
</dbReference>
<dbReference type="Pfam" id="PF13439">
    <property type="entry name" value="Glyco_transf_4"/>
    <property type="match status" value="1"/>
</dbReference>
<accession>A0A2U1F0N7</accession>
<feature type="domain" description="Glycosyl transferase family 1" evidence="2">
    <location>
        <begin position="187"/>
        <end position="350"/>
    </location>
</feature>
<evidence type="ECO:0000259" key="2">
    <source>
        <dbReference type="Pfam" id="PF00534"/>
    </source>
</evidence>
<dbReference type="Proteomes" id="UP000245462">
    <property type="component" value="Unassembled WGS sequence"/>
</dbReference>
<dbReference type="EMBL" id="QEKY01000025">
    <property type="protein sequence ID" value="PVZ05736.1"/>
    <property type="molecule type" value="Genomic_DNA"/>
</dbReference>
<gene>
    <name evidence="4" type="ORF">C7382_1254</name>
</gene>
<dbReference type="AlphaFoldDB" id="A0A2U1F0N7"/>
<comment type="caution">
    <text evidence="4">The sequence shown here is derived from an EMBL/GenBank/DDBJ whole genome shotgun (WGS) entry which is preliminary data.</text>
</comment>
<dbReference type="InterPro" id="IPR028098">
    <property type="entry name" value="Glyco_trans_4-like_N"/>
</dbReference>
<name>A0A2U1F0N7_9PORP</name>
<keyword evidence="5" id="KW-1185">Reference proteome</keyword>
<sequence>MSRIAFDAKRITSNTTGLGNYSRFVVDALTTFHPEHSYFLCSPEEGNPSLYAHLRERKGVKWMFPNGRVGGSLWRNFGIVPELRTEGIDLFHGLSHELPRGIYGKGMATVVTVHDLIFIRYPHYYKPIDRLLYRIKYGCAARHADRVIAISEQTKRDVMTYFHVPADRIDVVYQGCSPAFGQATPEDEARARTEYNLPDRYLLYVGSIETRKNLKLAVEALARCQDRSIRLVAVGKRMPYCTEVEEVARHLGVAERLILLHGVPFALLPGIYRGAEAFLYPSRFEGFGIPIVEALASGVPVIAATGSCLEEAGGPSSLYTDPDDPDMMASMLDSVLSDSSLRHRMITDGYSYIKRFSPRAIADALMQVYDRVLREKGSSLR</sequence>
<dbReference type="Gene3D" id="3.40.50.2000">
    <property type="entry name" value="Glycogen Phosphorylase B"/>
    <property type="match status" value="2"/>
</dbReference>
<dbReference type="InterPro" id="IPR001296">
    <property type="entry name" value="Glyco_trans_1"/>
</dbReference>
<dbReference type="PANTHER" id="PTHR46401">
    <property type="entry name" value="GLYCOSYLTRANSFERASE WBBK-RELATED"/>
    <property type="match status" value="1"/>
</dbReference>
<proteinExistence type="predicted"/>